<dbReference type="SUPFAM" id="SSF161070">
    <property type="entry name" value="SNF-like"/>
    <property type="match status" value="1"/>
</dbReference>
<protein>
    <submittedName>
        <fullName evidence="7">Transporter</fullName>
    </submittedName>
</protein>
<dbReference type="PRINTS" id="PR00176">
    <property type="entry name" value="NANEUSMPORT"/>
</dbReference>
<dbReference type="CDD" id="cd10336">
    <property type="entry name" value="SLC6sbd_Tyt1-Like"/>
    <property type="match status" value="1"/>
</dbReference>
<feature type="transmembrane region" description="Helical" evidence="6">
    <location>
        <begin position="7"/>
        <end position="28"/>
    </location>
</feature>
<evidence type="ECO:0000256" key="5">
    <source>
        <dbReference type="ARBA" id="ARBA00023136"/>
    </source>
</evidence>
<dbReference type="EMBL" id="BJYA01000023">
    <property type="protein sequence ID" value="GEN47025.1"/>
    <property type="molecule type" value="Genomic_DNA"/>
</dbReference>
<dbReference type="PANTHER" id="PTHR42948">
    <property type="entry name" value="TRANSPORTER"/>
    <property type="match status" value="1"/>
</dbReference>
<keyword evidence="8" id="KW-1185">Reference proteome</keyword>
<reference evidence="7 8" key="1">
    <citation type="submission" date="2019-07" db="EMBL/GenBank/DDBJ databases">
        <title>Whole genome shotgun sequence of Alkalibacillus haloalkaliphilus NBRC 103110.</title>
        <authorList>
            <person name="Hosoyama A."/>
            <person name="Uohara A."/>
            <person name="Ohji S."/>
            <person name="Ichikawa N."/>
        </authorList>
    </citation>
    <scope>NUCLEOTIDE SEQUENCE [LARGE SCALE GENOMIC DNA]</scope>
    <source>
        <strain evidence="7 8">NBRC 103110</strain>
    </source>
</reference>
<evidence type="ECO:0000256" key="3">
    <source>
        <dbReference type="ARBA" id="ARBA00022692"/>
    </source>
</evidence>
<evidence type="ECO:0000256" key="2">
    <source>
        <dbReference type="ARBA" id="ARBA00022448"/>
    </source>
</evidence>
<keyword evidence="5 6" id="KW-0472">Membrane</keyword>
<dbReference type="PROSITE" id="PS50267">
    <property type="entry name" value="NA_NEUROTRAN_SYMP_3"/>
    <property type="match status" value="1"/>
</dbReference>
<dbReference type="InterPro" id="IPR037272">
    <property type="entry name" value="SNS_sf"/>
</dbReference>
<dbReference type="NCBIfam" id="NF037979">
    <property type="entry name" value="Na_transp"/>
    <property type="match status" value="1"/>
</dbReference>
<gene>
    <name evidence="7" type="ORF">AHA02nite_28010</name>
</gene>
<dbReference type="RefSeq" id="WP_146818348.1">
    <property type="nucleotide sequence ID" value="NZ_BJYA01000023.1"/>
</dbReference>
<comment type="caution">
    <text evidence="7">The sequence shown here is derived from an EMBL/GenBank/DDBJ whole genome shotgun (WGS) entry which is preliminary data.</text>
</comment>
<feature type="transmembrane region" description="Helical" evidence="6">
    <location>
        <begin position="215"/>
        <end position="238"/>
    </location>
</feature>
<proteinExistence type="predicted"/>
<sequence>MQGREQWATKLGFILAAVGSAVGLGNIWRFSYVLGEGGGFAFLIAYIICIFLIGLPVLLAEITVGRKGQSDAIGSFEKIAPGKWWKIGGVLGVLSGSLILSFYGVIAGWVFYYVFSYLSGSAGGVAEGGYGDYFGGFIGGTVGPVFWQVLFMAIVVGVVYFGVKKGIELANRMFMPLLALLVVILAIYGLTMDGAGEAMNFMFSPDFGQLGNMEVWGMAIGQAFFTLSLGMGAMITYASYLPKETKLPSAAGTVVTLDTLFAIFAGLMIFPIVFTFGLDPAAGPELIFITLPEAFGQWGTGGTIFGIFFFFLVGIAALSSAISLLEVGVSWAMRRLDWSRKKAALTAGAIITAFGIPSALSQGGPLSQPIFGYSFLDLIDTITDQYTLALGGMITALFVGWGWNKIEVLRETGLQDTTIGAIWIWFLRIVAPVGIFYIVANNFYNMFIASEESMSYLIIQMINYFL</sequence>
<feature type="transmembrane region" description="Helical" evidence="6">
    <location>
        <begin position="84"/>
        <end position="112"/>
    </location>
</feature>
<keyword evidence="4 6" id="KW-1133">Transmembrane helix</keyword>
<feature type="transmembrane region" description="Helical" evidence="6">
    <location>
        <begin position="343"/>
        <end position="366"/>
    </location>
</feature>
<organism evidence="7 8">
    <name type="scientific">Alkalibacillus haloalkaliphilus</name>
    <dbReference type="NCBI Taxonomy" id="94136"/>
    <lineage>
        <taxon>Bacteria</taxon>
        <taxon>Bacillati</taxon>
        <taxon>Bacillota</taxon>
        <taxon>Bacilli</taxon>
        <taxon>Bacillales</taxon>
        <taxon>Bacillaceae</taxon>
        <taxon>Alkalibacillus</taxon>
    </lineage>
</organism>
<dbReference type="InterPro" id="IPR000175">
    <property type="entry name" value="Na/ntran_symport"/>
</dbReference>
<comment type="subcellular location">
    <subcellularLocation>
        <location evidence="1">Membrane</location>
        <topology evidence="1">Multi-pass membrane protein</topology>
    </subcellularLocation>
</comment>
<feature type="transmembrane region" description="Helical" evidence="6">
    <location>
        <begin position="250"/>
        <end position="278"/>
    </location>
</feature>
<keyword evidence="3 6" id="KW-0812">Transmembrane</keyword>
<evidence type="ECO:0000313" key="7">
    <source>
        <dbReference type="EMBL" id="GEN47025.1"/>
    </source>
</evidence>
<keyword evidence="2" id="KW-0813">Transport</keyword>
<name>A0A511W7F3_9BACI</name>
<accession>A0A511W7F3</accession>
<evidence type="ECO:0000313" key="8">
    <source>
        <dbReference type="Proteomes" id="UP000321440"/>
    </source>
</evidence>
<feature type="transmembrane region" description="Helical" evidence="6">
    <location>
        <begin position="40"/>
        <end position="64"/>
    </location>
</feature>
<dbReference type="InterPro" id="IPR047218">
    <property type="entry name" value="YocR/YhdH-like"/>
</dbReference>
<feature type="transmembrane region" description="Helical" evidence="6">
    <location>
        <begin position="175"/>
        <end position="195"/>
    </location>
</feature>
<feature type="transmembrane region" description="Helical" evidence="6">
    <location>
        <begin position="145"/>
        <end position="163"/>
    </location>
</feature>
<dbReference type="GO" id="GO:0016020">
    <property type="term" value="C:membrane"/>
    <property type="evidence" value="ECO:0007669"/>
    <property type="project" value="UniProtKB-SubCell"/>
</dbReference>
<feature type="transmembrane region" description="Helical" evidence="6">
    <location>
        <begin position="386"/>
        <end position="406"/>
    </location>
</feature>
<evidence type="ECO:0000256" key="6">
    <source>
        <dbReference type="SAM" id="Phobius"/>
    </source>
</evidence>
<evidence type="ECO:0000256" key="4">
    <source>
        <dbReference type="ARBA" id="ARBA00022989"/>
    </source>
</evidence>
<dbReference type="PANTHER" id="PTHR42948:SF1">
    <property type="entry name" value="TRANSPORTER"/>
    <property type="match status" value="1"/>
</dbReference>
<feature type="transmembrane region" description="Helical" evidence="6">
    <location>
        <begin position="298"/>
        <end position="322"/>
    </location>
</feature>
<dbReference type="Proteomes" id="UP000321440">
    <property type="component" value="Unassembled WGS sequence"/>
</dbReference>
<dbReference type="OrthoDB" id="9762833at2"/>
<feature type="transmembrane region" description="Helical" evidence="6">
    <location>
        <begin position="418"/>
        <end position="440"/>
    </location>
</feature>
<dbReference type="Pfam" id="PF00209">
    <property type="entry name" value="SNF"/>
    <property type="match status" value="2"/>
</dbReference>
<dbReference type="AlphaFoldDB" id="A0A511W7F3"/>
<evidence type="ECO:0000256" key="1">
    <source>
        <dbReference type="ARBA" id="ARBA00004141"/>
    </source>
</evidence>